<dbReference type="Proteomes" id="UP000001963">
    <property type="component" value="Chromosome"/>
</dbReference>
<evidence type="ECO:0000256" key="2">
    <source>
        <dbReference type="ARBA" id="ARBA00022679"/>
    </source>
</evidence>
<dbReference type="SUPFAM" id="SSF53335">
    <property type="entry name" value="S-adenosyl-L-methionine-dependent methyltransferases"/>
    <property type="match status" value="1"/>
</dbReference>
<protein>
    <recommendedName>
        <fullName evidence="5">Cytosolic protein</fullName>
    </recommendedName>
</protein>
<reference evidence="3 4" key="1">
    <citation type="journal article" date="2007" name="J. Bacteriol.">
        <title>Genome sequence analysis of the emerging human pathogenic acetic acid bacterium Granulibacter bethesdensis.</title>
        <authorList>
            <person name="Greenberg D.E."/>
            <person name="Porcella S.F."/>
            <person name="Zelazny A.M."/>
            <person name="Virtaneva K."/>
            <person name="Sturdevant D.E."/>
            <person name="Kupko J.J.III."/>
            <person name="Barbian K.D."/>
            <person name="Babar A."/>
            <person name="Dorward D.W."/>
            <person name="Holland S.M."/>
        </authorList>
    </citation>
    <scope>NUCLEOTIDE SEQUENCE [LARGE SCALE GENOMIC DNA]</scope>
    <source>
        <strain evidence="4">ATCC BAA-1260 / CGDNIH1</strain>
    </source>
</reference>
<gene>
    <name evidence="3" type="ordered locus">GbCGDNIH1_2311</name>
</gene>
<keyword evidence="1" id="KW-0489">Methyltransferase</keyword>
<dbReference type="GO" id="GO:0032259">
    <property type="term" value="P:methylation"/>
    <property type="evidence" value="ECO:0007669"/>
    <property type="project" value="UniProtKB-KW"/>
</dbReference>
<organism evidence="3 4">
    <name type="scientific">Granulibacter bethesdensis (strain ATCC BAA-1260 / CGDNIH1)</name>
    <dbReference type="NCBI Taxonomy" id="391165"/>
    <lineage>
        <taxon>Bacteria</taxon>
        <taxon>Pseudomonadati</taxon>
        <taxon>Pseudomonadota</taxon>
        <taxon>Alphaproteobacteria</taxon>
        <taxon>Acetobacterales</taxon>
        <taxon>Acetobacteraceae</taxon>
        <taxon>Granulibacter</taxon>
    </lineage>
</organism>
<evidence type="ECO:0000313" key="4">
    <source>
        <dbReference type="Proteomes" id="UP000001963"/>
    </source>
</evidence>
<dbReference type="KEGG" id="gbe:GbCGDNIH1_2311"/>
<dbReference type="InterPro" id="IPR003788">
    <property type="entry name" value="NDUFAF7"/>
</dbReference>
<dbReference type="eggNOG" id="COG1565">
    <property type="taxonomic scope" value="Bacteria"/>
</dbReference>
<evidence type="ECO:0008006" key="5">
    <source>
        <dbReference type="Google" id="ProtNLM"/>
    </source>
</evidence>
<dbReference type="STRING" id="391165.GbCGDNIH1_2311"/>
<dbReference type="InterPro" id="IPR029063">
    <property type="entry name" value="SAM-dependent_MTases_sf"/>
</dbReference>
<dbReference type="InterPro" id="IPR038375">
    <property type="entry name" value="NDUFAF7_sf"/>
</dbReference>
<name>Q0BPP3_GRABC</name>
<dbReference type="Gene3D" id="3.40.50.12710">
    <property type="match status" value="1"/>
</dbReference>
<dbReference type="GO" id="GO:0035243">
    <property type="term" value="F:protein-arginine omega-N symmetric methyltransferase activity"/>
    <property type="evidence" value="ECO:0007669"/>
    <property type="project" value="TreeGrafter"/>
</dbReference>
<dbReference type="EMBL" id="CP000394">
    <property type="protein sequence ID" value="ABI63209.2"/>
    <property type="molecule type" value="Genomic_DNA"/>
</dbReference>
<dbReference type="AlphaFoldDB" id="Q0BPP3"/>
<keyword evidence="4" id="KW-1185">Reference proteome</keyword>
<dbReference type="PANTHER" id="PTHR12049">
    <property type="entry name" value="PROTEIN ARGININE METHYLTRANSFERASE NDUFAF7, MITOCHONDRIAL"/>
    <property type="match status" value="1"/>
</dbReference>
<dbReference type="PANTHER" id="PTHR12049:SF7">
    <property type="entry name" value="PROTEIN ARGININE METHYLTRANSFERASE NDUFAF7, MITOCHONDRIAL"/>
    <property type="match status" value="1"/>
</dbReference>
<keyword evidence="2" id="KW-0808">Transferase</keyword>
<dbReference type="Pfam" id="PF02636">
    <property type="entry name" value="Methyltransf_28"/>
    <property type="match status" value="1"/>
</dbReference>
<proteinExistence type="predicted"/>
<accession>Q0BPP3</accession>
<evidence type="ECO:0000256" key="1">
    <source>
        <dbReference type="ARBA" id="ARBA00022603"/>
    </source>
</evidence>
<sequence length="471" mass="50554">MGPRRTGLAALGDDFSLRRSCATSSQPALRGGAGRRAAVYRHAAAGQSAWSAGAVRTARRLVSDRIQHCPHHLRAFQRAGFVPRLSDIRPDDGTNSLPAHGHGGTMAGPARPHQCPCHWADGYPVHPMTARPERLDRFMARANAAYYATHDPFADFTTAPEISQAFGEVLGLWAAMGWQQIGAPARIVLAEAGPGRGTLMADALSAIRRAIPAFADAATIMFIETSPRLRAIQAQRVPEARFAADLDEIPDAPLILLGNEFLDALPIRRFVRQKAEWREQFVEVQPDGSATLTTDPMEPPFPCLPETVAEGTIREWSEASHDIITRLAGRLTRQSGMALFLDYGPAQSGFGDSLQALAQGVPVDPFSLPAGAADLTAHVDFSALLDTARSAGANGYGPVAQGRFLLSLGLMQRCQRLASGKPAAMARQIMNAGQRLTQAEYMGTLFKAMALTSPGLPVPAGFEPLPIRDMT</sequence>
<evidence type="ECO:0000313" key="3">
    <source>
        <dbReference type="EMBL" id="ABI63209.2"/>
    </source>
</evidence>